<comment type="caution">
    <text evidence="3">The sequence shown here is derived from an EMBL/GenBank/DDBJ whole genome shotgun (WGS) entry which is preliminary data.</text>
</comment>
<dbReference type="RefSeq" id="WP_343334372.1">
    <property type="nucleotide sequence ID" value="NZ_JAPOHD010000030.1"/>
</dbReference>
<dbReference type="AlphaFoldDB" id="A0A9X3F989"/>
<keyword evidence="1" id="KW-0732">Signal</keyword>
<feature type="chain" id="PRO_5040883111" evidence="1">
    <location>
        <begin position="25"/>
        <end position="662"/>
    </location>
</feature>
<dbReference type="InterPro" id="IPR006626">
    <property type="entry name" value="PbH1"/>
</dbReference>
<name>A0A9X3F989_9BACT</name>
<dbReference type="InterPro" id="IPR011050">
    <property type="entry name" value="Pectin_lyase_fold/virulence"/>
</dbReference>
<dbReference type="Proteomes" id="UP001145087">
    <property type="component" value="Unassembled WGS sequence"/>
</dbReference>
<dbReference type="SMART" id="SM00710">
    <property type="entry name" value="PbH1"/>
    <property type="match status" value="6"/>
</dbReference>
<evidence type="ECO:0000313" key="3">
    <source>
        <dbReference type="EMBL" id="MCY1722042.1"/>
    </source>
</evidence>
<dbReference type="Pfam" id="PF21231">
    <property type="entry name" value="GH141_M"/>
    <property type="match status" value="1"/>
</dbReference>
<sequence length="662" mass="73853">MKQFYAKLFLVLVFSLLLGLTASAVDIWVSPGGNDTNSGTEKKPLATIQKGLAKARELRKVNDPLIKNGIYIVLKEGDYLLKEPIVFTPEDSGTKESPTVIVARNNTKAIISGGVPVTGWELVEGKIYKARLNRESKLRSLFVNGERKRMAGTDIPVNGLGNWGSFKIEGDEPWAFGAGSAIDGIKFSSEDIQSMKNPEDVELVQFNIWTEKILCARAFDQIGDTTIVKLQQPYGAIATTMAWAGKINYNKKFVIRNAYELLDSPGEFYFDKNTNWLYYYSDGENMNTAKVIAPVSEGLIVIKGSSTNSKVKNIRFERITFSNDHWPLMEVAGSSGFAGIQSLGLAVKYIPGGNWHHTEYNSTDVPRGAIQVENAENIEFIRNWFEGISSAIAINLVNDVKNSKVEGNYFHDLLGNAVNLGHPQHYKIGDGAIYGENVEGLCENNTVANNYLRNSSLDFRQAEGITSFFVANTKIEHNDIARTPYGAITCGWWWGNADIPPSSVAKNNSISYNKAGNTHQVLDDGGIIYLLGEQPGTRVEDNYVFNGPRCIYPDDGSAYLTITRNVVDNNSYKWMWLHLWTKRCHDIEASENYVKNNLLMNNGTDIVIENTHAFREDEFPDNALKIIENAGIEDEFKAIIPEVEPAVISIHPKDFKERDVFH</sequence>
<dbReference type="PANTHER" id="PTHR36453">
    <property type="entry name" value="SECRETED PROTEIN-RELATED"/>
    <property type="match status" value="1"/>
</dbReference>
<reference evidence="3" key="1">
    <citation type="submission" date="2022-11" db="EMBL/GenBank/DDBJ databases">
        <title>Marilongibacter aestuarii gen. nov., sp. nov., isolated from tidal flat sediment.</title>
        <authorList>
            <person name="Jiayan W."/>
        </authorList>
    </citation>
    <scope>NUCLEOTIDE SEQUENCE</scope>
    <source>
        <strain evidence="3">Z1-6</strain>
    </source>
</reference>
<dbReference type="Gene3D" id="2.160.20.10">
    <property type="entry name" value="Single-stranded right-handed beta-helix, Pectin lyase-like"/>
    <property type="match status" value="2"/>
</dbReference>
<gene>
    <name evidence="3" type="ORF">OU798_16930</name>
</gene>
<evidence type="ECO:0000259" key="2">
    <source>
        <dbReference type="Pfam" id="PF21231"/>
    </source>
</evidence>
<organism evidence="3 4">
    <name type="scientific">Draconibacterium aestuarii</name>
    <dbReference type="NCBI Taxonomy" id="2998507"/>
    <lineage>
        <taxon>Bacteria</taxon>
        <taxon>Pseudomonadati</taxon>
        <taxon>Bacteroidota</taxon>
        <taxon>Bacteroidia</taxon>
        <taxon>Marinilabiliales</taxon>
        <taxon>Prolixibacteraceae</taxon>
        <taxon>Draconibacterium</taxon>
    </lineage>
</organism>
<accession>A0A9X3F989</accession>
<dbReference type="InterPro" id="IPR048482">
    <property type="entry name" value="GH141_ins"/>
</dbReference>
<proteinExistence type="predicted"/>
<keyword evidence="4" id="KW-1185">Reference proteome</keyword>
<dbReference type="PANTHER" id="PTHR36453:SF1">
    <property type="entry name" value="RIGHT HANDED BETA HELIX DOMAIN-CONTAINING PROTEIN"/>
    <property type="match status" value="1"/>
</dbReference>
<dbReference type="SUPFAM" id="SSF51126">
    <property type="entry name" value="Pectin lyase-like"/>
    <property type="match status" value="2"/>
</dbReference>
<dbReference type="EMBL" id="JAPOHD010000030">
    <property type="protein sequence ID" value="MCY1722042.1"/>
    <property type="molecule type" value="Genomic_DNA"/>
</dbReference>
<dbReference type="InterPro" id="IPR012334">
    <property type="entry name" value="Pectin_lyas_fold"/>
</dbReference>
<protein>
    <submittedName>
        <fullName evidence="3">Right-handed parallel beta-helix repeat-containing protein</fullName>
    </submittedName>
</protein>
<evidence type="ECO:0000256" key="1">
    <source>
        <dbReference type="SAM" id="SignalP"/>
    </source>
</evidence>
<evidence type="ECO:0000313" key="4">
    <source>
        <dbReference type="Proteomes" id="UP001145087"/>
    </source>
</evidence>
<feature type="signal peptide" evidence="1">
    <location>
        <begin position="1"/>
        <end position="24"/>
    </location>
</feature>
<feature type="domain" description="GH141-like insertion" evidence="2">
    <location>
        <begin position="194"/>
        <end position="280"/>
    </location>
</feature>